<accession>A0AAU7BY06</accession>
<organism evidence="1">
    <name type="scientific">Rickettsia oklahomensis</name>
    <dbReference type="NCBI Taxonomy" id="3141789"/>
    <lineage>
        <taxon>Bacteria</taxon>
        <taxon>Pseudomonadati</taxon>
        <taxon>Pseudomonadota</taxon>
        <taxon>Alphaproteobacteria</taxon>
        <taxon>Rickettsiales</taxon>
        <taxon>Rickettsiaceae</taxon>
        <taxon>Rickettsieae</taxon>
        <taxon>Rickettsia</taxon>
        <taxon>belli group</taxon>
    </lineage>
</organism>
<dbReference type="EMBL" id="CP157197">
    <property type="protein sequence ID" value="XBG66172.1"/>
    <property type="molecule type" value="Genomic_DNA"/>
</dbReference>
<dbReference type="Pfam" id="PF15738">
    <property type="entry name" value="YafQ_toxin"/>
    <property type="match status" value="1"/>
</dbReference>
<sequence length="34" mass="3835">MANFIGKSACHIEPDSLLIYKIDEDLIIFEHTGT</sequence>
<dbReference type="InterPro" id="IPR035093">
    <property type="entry name" value="RelE/ParE_toxin_dom_sf"/>
</dbReference>
<dbReference type="RefSeq" id="WP_347938788.1">
    <property type="nucleotide sequence ID" value="NZ_CP157197.1"/>
</dbReference>
<protein>
    <submittedName>
        <fullName evidence="1">Type II toxin-antitoxin system YafQ family toxin</fullName>
    </submittedName>
</protein>
<gene>
    <name evidence="1" type="ORF">AAGW17_04300</name>
</gene>
<dbReference type="AlphaFoldDB" id="A0AAU7BY06"/>
<name>A0AAU7BY06_9RICK</name>
<evidence type="ECO:0000313" key="1">
    <source>
        <dbReference type="EMBL" id="XBG66172.1"/>
    </source>
</evidence>
<reference evidence="1" key="1">
    <citation type="submission" date="2024-05" db="EMBL/GenBank/DDBJ databases">
        <title>Characterization of a novel Rickettsia species. (Rickettsia oklahomia sp. nov.) from Amblyomma americanum ticks.</title>
        <authorList>
            <person name="Korla P.K."/>
            <person name="Karounos M."/>
            <person name="Wilson J.M."/>
            <person name="Little S.E."/>
            <person name="Qurollo B.A."/>
        </authorList>
    </citation>
    <scope>NUCLEOTIDE SEQUENCE</scope>
    <source>
        <strain evidence="1">Oklahoma-10</strain>
    </source>
</reference>
<dbReference type="InterPro" id="IPR004386">
    <property type="entry name" value="Toxin_YafQ-like"/>
</dbReference>
<dbReference type="Gene3D" id="3.30.2310.20">
    <property type="entry name" value="RelE-like"/>
    <property type="match status" value="1"/>
</dbReference>
<dbReference type="SUPFAM" id="SSF143011">
    <property type="entry name" value="RelE-like"/>
    <property type="match status" value="1"/>
</dbReference>
<dbReference type="KEGG" id="rof:AAGW17_04300"/>
<proteinExistence type="predicted"/>